<keyword evidence="3" id="KW-1185">Reference proteome</keyword>
<dbReference type="AlphaFoldDB" id="A0A3S0QNN9"/>
<dbReference type="Proteomes" id="UP000287910">
    <property type="component" value="Unassembled WGS sequence"/>
</dbReference>
<dbReference type="EMBL" id="RYYR01000024">
    <property type="protein sequence ID" value="RUL49595.1"/>
    <property type="molecule type" value="Genomic_DNA"/>
</dbReference>
<name>A0A3S0QNN9_9BACI</name>
<dbReference type="RefSeq" id="WP_126659997.1">
    <property type="nucleotide sequence ID" value="NZ_RYYR01000024.1"/>
</dbReference>
<keyword evidence="1" id="KW-1133">Transmembrane helix</keyword>
<protein>
    <submittedName>
        <fullName evidence="2">Uncharacterized protein</fullName>
    </submittedName>
</protein>
<accession>A0A3S0QNN9</accession>
<proteinExistence type="predicted"/>
<keyword evidence="1" id="KW-0472">Membrane</keyword>
<gene>
    <name evidence="2" type="ORF">EK386_15000</name>
</gene>
<evidence type="ECO:0000313" key="3">
    <source>
        <dbReference type="Proteomes" id="UP000287910"/>
    </source>
</evidence>
<evidence type="ECO:0000256" key="1">
    <source>
        <dbReference type="SAM" id="Phobius"/>
    </source>
</evidence>
<sequence length="60" mass="6895">MDILYIFFLITVSCLIIALWKKRFALLIVPIIVIALYMVVEVILVPAPLLDTVKFIFSLQ</sequence>
<keyword evidence="1" id="KW-0812">Transmembrane</keyword>
<feature type="transmembrane region" description="Helical" evidence="1">
    <location>
        <begin position="24"/>
        <end position="50"/>
    </location>
</feature>
<reference evidence="2 3" key="1">
    <citation type="submission" date="2018-12" db="EMBL/GenBank/DDBJ databases">
        <title>Lysinibacillus antri sp. nov., isolated from a cave soil.</title>
        <authorList>
            <person name="Narsing Rao M.P."/>
            <person name="Zhang H."/>
            <person name="Dong Z.-Y."/>
            <person name="Niu X.-K."/>
            <person name="Zhang K."/>
            <person name="Fang B.-Z."/>
            <person name="Kang Y.-Q."/>
            <person name="Xiao M."/>
            <person name="Li W.-J."/>
        </authorList>
    </citation>
    <scope>NUCLEOTIDE SEQUENCE [LARGE SCALE GENOMIC DNA]</scope>
    <source>
        <strain evidence="2 3">SYSU K30002</strain>
    </source>
</reference>
<evidence type="ECO:0000313" key="2">
    <source>
        <dbReference type="EMBL" id="RUL49595.1"/>
    </source>
</evidence>
<organism evidence="2 3">
    <name type="scientific">Lysinibacillus antri</name>
    <dbReference type="NCBI Taxonomy" id="2498145"/>
    <lineage>
        <taxon>Bacteria</taxon>
        <taxon>Bacillati</taxon>
        <taxon>Bacillota</taxon>
        <taxon>Bacilli</taxon>
        <taxon>Bacillales</taxon>
        <taxon>Bacillaceae</taxon>
        <taxon>Lysinibacillus</taxon>
    </lineage>
</organism>
<comment type="caution">
    <text evidence="2">The sequence shown here is derived from an EMBL/GenBank/DDBJ whole genome shotgun (WGS) entry which is preliminary data.</text>
</comment>